<keyword evidence="6 10" id="KW-0732">Signal</keyword>
<feature type="domain" description="FAD-binding PCMH-type" evidence="11">
    <location>
        <begin position="74"/>
        <end position="250"/>
    </location>
</feature>
<keyword evidence="9" id="KW-0325">Glycoprotein</keyword>
<name>A0AAV1C229_OLDCO</name>
<dbReference type="PANTHER" id="PTHR32448">
    <property type="entry name" value="OS08G0158400 PROTEIN"/>
    <property type="match status" value="1"/>
</dbReference>
<evidence type="ECO:0000256" key="6">
    <source>
        <dbReference type="ARBA" id="ARBA00022729"/>
    </source>
</evidence>
<evidence type="ECO:0000259" key="11">
    <source>
        <dbReference type="PROSITE" id="PS51387"/>
    </source>
</evidence>
<evidence type="ECO:0000256" key="2">
    <source>
        <dbReference type="ARBA" id="ARBA00004913"/>
    </source>
</evidence>
<dbReference type="Gene3D" id="3.30.465.10">
    <property type="match status" value="1"/>
</dbReference>
<evidence type="ECO:0000313" key="12">
    <source>
        <dbReference type="EMBL" id="CAI9089525.1"/>
    </source>
</evidence>
<dbReference type="InterPro" id="IPR016169">
    <property type="entry name" value="FAD-bd_PCMH_sub2"/>
</dbReference>
<evidence type="ECO:0000256" key="1">
    <source>
        <dbReference type="ARBA" id="ARBA00001974"/>
    </source>
</evidence>
<dbReference type="InterPro" id="IPR036318">
    <property type="entry name" value="FAD-bd_PCMH-like_sf"/>
</dbReference>
<evidence type="ECO:0000256" key="3">
    <source>
        <dbReference type="ARBA" id="ARBA00005466"/>
    </source>
</evidence>
<dbReference type="InterPro" id="IPR016167">
    <property type="entry name" value="FAD-bd_PCMH_sub1"/>
</dbReference>
<dbReference type="GO" id="GO:0071949">
    <property type="term" value="F:FAD binding"/>
    <property type="evidence" value="ECO:0007669"/>
    <property type="project" value="InterPro"/>
</dbReference>
<dbReference type="Gene3D" id="3.40.462.20">
    <property type="match status" value="1"/>
</dbReference>
<evidence type="ECO:0000256" key="9">
    <source>
        <dbReference type="ARBA" id="ARBA00023180"/>
    </source>
</evidence>
<feature type="chain" id="PRO_5043426811" evidence="10">
    <location>
        <begin position="24"/>
        <end position="538"/>
    </location>
</feature>
<evidence type="ECO:0000256" key="10">
    <source>
        <dbReference type="SAM" id="SignalP"/>
    </source>
</evidence>
<dbReference type="InterPro" id="IPR012951">
    <property type="entry name" value="BBE"/>
</dbReference>
<dbReference type="FunFam" id="3.30.43.10:FF:000004">
    <property type="entry name" value="Berberine bridge enzyme-like 15"/>
    <property type="match status" value="1"/>
</dbReference>
<proteinExistence type="inferred from homology"/>
<dbReference type="SUPFAM" id="SSF56176">
    <property type="entry name" value="FAD-binding/transporter-associated domain-like"/>
    <property type="match status" value="1"/>
</dbReference>
<evidence type="ECO:0000313" key="13">
    <source>
        <dbReference type="Proteomes" id="UP001161247"/>
    </source>
</evidence>
<organism evidence="12 13">
    <name type="scientific">Oldenlandia corymbosa var. corymbosa</name>
    <dbReference type="NCBI Taxonomy" id="529605"/>
    <lineage>
        <taxon>Eukaryota</taxon>
        <taxon>Viridiplantae</taxon>
        <taxon>Streptophyta</taxon>
        <taxon>Embryophyta</taxon>
        <taxon>Tracheophyta</taxon>
        <taxon>Spermatophyta</taxon>
        <taxon>Magnoliopsida</taxon>
        <taxon>eudicotyledons</taxon>
        <taxon>Gunneridae</taxon>
        <taxon>Pentapetalae</taxon>
        <taxon>asterids</taxon>
        <taxon>lamiids</taxon>
        <taxon>Gentianales</taxon>
        <taxon>Rubiaceae</taxon>
        <taxon>Rubioideae</taxon>
        <taxon>Spermacoceae</taxon>
        <taxon>Hedyotis-Oldenlandia complex</taxon>
        <taxon>Oldenlandia</taxon>
    </lineage>
</organism>
<evidence type="ECO:0000256" key="8">
    <source>
        <dbReference type="ARBA" id="ARBA00023157"/>
    </source>
</evidence>
<evidence type="ECO:0000256" key="4">
    <source>
        <dbReference type="ARBA" id="ARBA00022589"/>
    </source>
</evidence>
<dbReference type="GO" id="GO:0016491">
    <property type="term" value="F:oxidoreductase activity"/>
    <property type="evidence" value="ECO:0007669"/>
    <property type="project" value="InterPro"/>
</dbReference>
<keyword evidence="13" id="KW-1185">Reference proteome</keyword>
<sequence>MVSSTSVILSLLLIVLLPSSSSASDSLQYRFFHCVNLTSESSIPFSTSFFTPNNASFSNILQSTAQNLRFLIPSRPKPELIFVPTVESHIQAAVVCARQLGILLRIRSGGHDYEGLSYTSETELPFMILDLSKLRSINVSIEDNSAWVQTGATIGEVYYQIALRSKTHGFPGGMCTSVGIGGLITGGAYGPMMRKYGLGADNALDARIVDVNGRILTRVSMGEDMFWAIRGGGGGSFGVLLAWKLQLVEVPEKVTVFTLSRTLEQGATELLQRWQQVADTLVEDLFIRVLVKKVNATSQAGKQTIQTAYQALYLGKADSLLKVMKKSFPELGLTKEDCIEMSWIESVIYIARYARNVPPEFLLQGRSFFNKFSFKAKSDFVKEPIPAYALEGIWKRLLEQDSPLVVWTPYGGMMNKISESEIPFPHRNGTKFMIQWLAEWQNEGTKGSIAHHIDWLRELYNFMTPYVSKFPRAAYANYRDLDLGVNNLTGKTSFTDASNWGKKYFQNNFNRLVLVKTKVDPDNFFRHEQSIPLFTTEI</sequence>
<dbReference type="Pfam" id="PF01565">
    <property type="entry name" value="FAD_binding_4"/>
    <property type="match status" value="1"/>
</dbReference>
<dbReference type="PROSITE" id="PS51387">
    <property type="entry name" value="FAD_PCMH"/>
    <property type="match status" value="1"/>
</dbReference>
<keyword evidence="8" id="KW-1015">Disulfide bond</keyword>
<comment type="cofactor">
    <cofactor evidence="1">
        <name>FAD</name>
        <dbReference type="ChEBI" id="CHEBI:57692"/>
    </cofactor>
</comment>
<dbReference type="Pfam" id="PF08031">
    <property type="entry name" value="BBE"/>
    <property type="match status" value="1"/>
</dbReference>
<protein>
    <submittedName>
        <fullName evidence="12">OLC1v1024113C1</fullName>
    </submittedName>
</protein>
<keyword evidence="4" id="KW-0017">Alkaloid metabolism</keyword>
<feature type="signal peptide" evidence="10">
    <location>
        <begin position="1"/>
        <end position="23"/>
    </location>
</feature>
<keyword evidence="5" id="KW-0285">Flavoprotein</keyword>
<accession>A0AAV1C229</accession>
<comment type="pathway">
    <text evidence="2">Alkaloid biosynthesis.</text>
</comment>
<dbReference type="Gene3D" id="3.30.43.10">
    <property type="entry name" value="Uridine Diphospho-n-acetylenolpyruvylglucosamine Reductase, domain 2"/>
    <property type="match status" value="1"/>
</dbReference>
<keyword evidence="7" id="KW-0274">FAD</keyword>
<gene>
    <name evidence="12" type="ORF">OLC1_LOCUS1859</name>
</gene>
<evidence type="ECO:0000256" key="5">
    <source>
        <dbReference type="ARBA" id="ARBA00022630"/>
    </source>
</evidence>
<evidence type="ECO:0000256" key="7">
    <source>
        <dbReference type="ARBA" id="ARBA00022827"/>
    </source>
</evidence>
<reference evidence="12" key="1">
    <citation type="submission" date="2023-03" db="EMBL/GenBank/DDBJ databases">
        <authorList>
            <person name="Julca I."/>
        </authorList>
    </citation>
    <scope>NUCLEOTIDE SEQUENCE</scope>
</reference>
<dbReference type="EMBL" id="OX459118">
    <property type="protein sequence ID" value="CAI9089525.1"/>
    <property type="molecule type" value="Genomic_DNA"/>
</dbReference>
<comment type="similarity">
    <text evidence="3">Belongs to the oxygen-dependent FAD-linked oxidoreductase family.</text>
</comment>
<dbReference type="AlphaFoldDB" id="A0AAV1C229"/>
<dbReference type="Proteomes" id="UP001161247">
    <property type="component" value="Chromosome 1"/>
</dbReference>
<dbReference type="InterPro" id="IPR006094">
    <property type="entry name" value="Oxid_FAD_bind_N"/>
</dbReference>
<dbReference type="InterPro" id="IPR016166">
    <property type="entry name" value="FAD-bd_PCMH"/>
</dbReference>